<keyword evidence="3" id="KW-1185">Reference proteome</keyword>
<dbReference type="AlphaFoldDB" id="A0A4Y9Y1D3"/>
<organism evidence="2 3">
    <name type="scientific">Dentipellis fragilis</name>
    <dbReference type="NCBI Taxonomy" id="205917"/>
    <lineage>
        <taxon>Eukaryota</taxon>
        <taxon>Fungi</taxon>
        <taxon>Dikarya</taxon>
        <taxon>Basidiomycota</taxon>
        <taxon>Agaricomycotina</taxon>
        <taxon>Agaricomycetes</taxon>
        <taxon>Russulales</taxon>
        <taxon>Hericiaceae</taxon>
        <taxon>Dentipellis</taxon>
    </lineage>
</organism>
<feature type="region of interest" description="Disordered" evidence="1">
    <location>
        <begin position="1"/>
        <end position="33"/>
    </location>
</feature>
<gene>
    <name evidence="2" type="ORF">EVG20_g9287</name>
</gene>
<feature type="compositionally biased region" description="Low complexity" evidence="1">
    <location>
        <begin position="1"/>
        <end position="16"/>
    </location>
</feature>
<evidence type="ECO:0000256" key="1">
    <source>
        <dbReference type="SAM" id="MobiDB-lite"/>
    </source>
</evidence>
<dbReference type="Proteomes" id="UP000298327">
    <property type="component" value="Unassembled WGS sequence"/>
</dbReference>
<dbReference type="OrthoDB" id="2752914at2759"/>
<evidence type="ECO:0000313" key="2">
    <source>
        <dbReference type="EMBL" id="TFY55523.1"/>
    </source>
</evidence>
<dbReference type="EMBL" id="SEOQ01000908">
    <property type="protein sequence ID" value="TFY55523.1"/>
    <property type="molecule type" value="Genomic_DNA"/>
</dbReference>
<proteinExistence type="predicted"/>
<reference evidence="2 3" key="1">
    <citation type="submission" date="2019-02" db="EMBL/GenBank/DDBJ databases">
        <title>Genome sequencing of the rare red list fungi Dentipellis fragilis.</title>
        <authorList>
            <person name="Buettner E."/>
            <person name="Kellner H."/>
        </authorList>
    </citation>
    <scope>NUCLEOTIDE SEQUENCE [LARGE SCALE GENOMIC DNA]</scope>
    <source>
        <strain evidence="2 3">DSM 105465</strain>
    </source>
</reference>
<comment type="caution">
    <text evidence="2">The sequence shown here is derived from an EMBL/GenBank/DDBJ whole genome shotgun (WGS) entry which is preliminary data.</text>
</comment>
<name>A0A4Y9Y1D3_9AGAM</name>
<protein>
    <submittedName>
        <fullName evidence="2">Uncharacterized protein</fullName>
    </submittedName>
</protein>
<accession>A0A4Y9Y1D3</accession>
<evidence type="ECO:0000313" key="3">
    <source>
        <dbReference type="Proteomes" id="UP000298327"/>
    </source>
</evidence>
<sequence length="425" mass="46847">MPTPPSSQISMSSQHSNVFGSPDGGVDSSDALSPAARKKMFDMLKDLEHEVPQKYQQLYNAAHVPAPALDAALQLKATSVPKQLPKAKPQRQEAKPAPQAVPPKMLLEGCKVTDACLKDPLLLATYTSDLPKLKPQVLITHNVLRVGNFGTLQKDKYFMEVNINRMKAVVSFQYNANRNVYNLSRCNPNMFKTVIAGSENPNHIFMVKSPGQQFPAGLVMFAFMTKAKLLTPTKYTDNLGRVKSNTYIGATPLSCESQRAFSVLGHHLDKSGGAGLHVFTQEGNLVFNTARAYAESDDGPITTLDSDFYVTDPNVTMDDGKPGPLFLAPPLEYKIHWGAEKIPVWDASRYFQMGTDGFSYDSSDFDVARLLTMPYRDPLWMSGEVPIKSFCAIHYVASAYTKEARQHLTLNIAGVQILAKPKKAV</sequence>